<feature type="short sequence motif" description="Q motif" evidence="13">
    <location>
        <begin position="362"/>
        <end position="390"/>
    </location>
</feature>
<evidence type="ECO:0000259" key="17">
    <source>
        <dbReference type="PROSITE" id="PS51194"/>
    </source>
</evidence>
<dbReference type="GO" id="GO:0005524">
    <property type="term" value="F:ATP binding"/>
    <property type="evidence" value="ECO:0007669"/>
    <property type="project" value="UniProtKB-KW"/>
</dbReference>
<keyword evidence="3" id="KW-0507">mRNA processing</keyword>
<accession>A0A8H7U6V4</accession>
<dbReference type="InterPro" id="IPR014014">
    <property type="entry name" value="RNA_helicase_DEAD_Q_motif"/>
</dbReference>
<evidence type="ECO:0000313" key="19">
    <source>
        <dbReference type="EMBL" id="KAG2172071.1"/>
    </source>
</evidence>
<dbReference type="PROSITE" id="PS51194">
    <property type="entry name" value="HELICASE_CTER"/>
    <property type="match status" value="1"/>
</dbReference>
<dbReference type="SMART" id="SM00490">
    <property type="entry name" value="HELICc"/>
    <property type="match status" value="1"/>
</dbReference>
<dbReference type="Pfam" id="PF00270">
    <property type="entry name" value="DEAD"/>
    <property type="match status" value="1"/>
</dbReference>
<comment type="caution">
    <text evidence="19">The sequence shown here is derived from an EMBL/GenBank/DDBJ whole genome shotgun (WGS) entry which is preliminary data.</text>
</comment>
<dbReference type="EMBL" id="JAEPQZ010000018">
    <property type="protein sequence ID" value="KAG2172071.1"/>
    <property type="molecule type" value="Genomic_DNA"/>
</dbReference>
<keyword evidence="20" id="KW-1185">Reference proteome</keyword>
<evidence type="ECO:0000256" key="1">
    <source>
        <dbReference type="ARBA" id="ARBA00004123"/>
    </source>
</evidence>
<dbReference type="PROSITE" id="PS51195">
    <property type="entry name" value="Q_MOTIF"/>
    <property type="match status" value="1"/>
</dbReference>
<feature type="compositionally biased region" description="Basic and acidic residues" evidence="15">
    <location>
        <begin position="106"/>
        <end position="116"/>
    </location>
</feature>
<dbReference type="CDD" id="cd17945">
    <property type="entry name" value="DEADc_DDX23"/>
    <property type="match status" value="1"/>
</dbReference>
<dbReference type="FunFam" id="3.40.50.300:FF:000322">
    <property type="entry name" value="probable ATP-dependent RNA helicase DDX23"/>
    <property type="match status" value="1"/>
</dbReference>
<evidence type="ECO:0000256" key="14">
    <source>
        <dbReference type="RuleBase" id="RU000492"/>
    </source>
</evidence>
<comment type="subcellular location">
    <subcellularLocation>
        <location evidence="1">Nucleus</location>
    </subcellularLocation>
</comment>
<feature type="compositionally biased region" description="Basic and acidic residues" evidence="15">
    <location>
        <begin position="213"/>
        <end position="222"/>
    </location>
</feature>
<proteinExistence type="inferred from homology"/>
<dbReference type="AlphaFoldDB" id="A0A8H7U6V4"/>
<evidence type="ECO:0000256" key="5">
    <source>
        <dbReference type="ARBA" id="ARBA00022801"/>
    </source>
</evidence>
<keyword evidence="4 14" id="KW-0547">Nucleotide-binding</keyword>
<gene>
    <name evidence="19" type="ORF">INT43_001548</name>
</gene>
<evidence type="ECO:0000259" key="16">
    <source>
        <dbReference type="PROSITE" id="PS51192"/>
    </source>
</evidence>
<evidence type="ECO:0000259" key="18">
    <source>
        <dbReference type="PROSITE" id="PS51195"/>
    </source>
</evidence>
<dbReference type="PROSITE" id="PS00039">
    <property type="entry name" value="DEAD_ATP_HELICASE"/>
    <property type="match status" value="1"/>
</dbReference>
<dbReference type="InterPro" id="IPR014001">
    <property type="entry name" value="Helicase_ATP-bd"/>
</dbReference>
<dbReference type="GO" id="GO:0000398">
    <property type="term" value="P:mRNA splicing, via spliceosome"/>
    <property type="evidence" value="ECO:0007669"/>
    <property type="project" value="UniProtKB-ARBA"/>
</dbReference>
<dbReference type="GO" id="GO:0003724">
    <property type="term" value="F:RNA helicase activity"/>
    <property type="evidence" value="ECO:0007669"/>
    <property type="project" value="UniProtKB-EC"/>
</dbReference>
<feature type="compositionally biased region" description="Basic and acidic residues" evidence="15">
    <location>
        <begin position="123"/>
        <end position="203"/>
    </location>
</feature>
<feature type="domain" description="Helicase ATP-binding" evidence="16">
    <location>
        <begin position="393"/>
        <end position="597"/>
    </location>
</feature>
<evidence type="ECO:0000256" key="7">
    <source>
        <dbReference type="ARBA" id="ARBA00022840"/>
    </source>
</evidence>
<dbReference type="OrthoDB" id="196131at2759"/>
<dbReference type="GO" id="GO:0016787">
    <property type="term" value="F:hydrolase activity"/>
    <property type="evidence" value="ECO:0007669"/>
    <property type="project" value="UniProtKB-KW"/>
</dbReference>
<feature type="compositionally biased region" description="Basic and acidic residues" evidence="15">
    <location>
        <begin position="82"/>
        <end position="95"/>
    </location>
</feature>
<dbReference type="Pfam" id="PF00271">
    <property type="entry name" value="Helicase_C"/>
    <property type="match status" value="1"/>
</dbReference>
<feature type="domain" description="Helicase C-terminal" evidence="17">
    <location>
        <begin position="608"/>
        <end position="771"/>
    </location>
</feature>
<feature type="domain" description="DEAD-box RNA helicase Q" evidence="18">
    <location>
        <begin position="362"/>
        <end position="390"/>
    </location>
</feature>
<keyword evidence="5 14" id="KW-0378">Hydrolase</keyword>
<dbReference type="FunFam" id="3.40.50.300:FF:000520">
    <property type="entry name" value="probable ATP-dependent RNA helicase DDX23"/>
    <property type="match status" value="1"/>
</dbReference>
<dbReference type="PROSITE" id="PS51192">
    <property type="entry name" value="HELICASE_ATP_BIND_1"/>
    <property type="match status" value="1"/>
</dbReference>
<dbReference type="GO" id="GO:0005634">
    <property type="term" value="C:nucleus"/>
    <property type="evidence" value="ECO:0007669"/>
    <property type="project" value="UniProtKB-SubCell"/>
</dbReference>
<comment type="similarity">
    <text evidence="10">Belongs to the DEAD box helicase family. DDX23/PRP28 subfamily.</text>
</comment>
<dbReference type="Pfam" id="PF25430">
    <property type="entry name" value="DDX23"/>
    <property type="match status" value="1"/>
</dbReference>
<protein>
    <recommendedName>
        <fullName evidence="2">RNA helicase</fullName>
        <ecNumber evidence="2">3.6.4.13</ecNumber>
    </recommendedName>
</protein>
<evidence type="ECO:0000256" key="6">
    <source>
        <dbReference type="ARBA" id="ARBA00022806"/>
    </source>
</evidence>
<evidence type="ECO:0000256" key="2">
    <source>
        <dbReference type="ARBA" id="ARBA00012552"/>
    </source>
</evidence>
<organism evidence="19 20">
    <name type="scientific">Mortierella isabellina</name>
    <name type="common">Filamentous fungus</name>
    <name type="synonym">Umbelopsis isabellina</name>
    <dbReference type="NCBI Taxonomy" id="91625"/>
    <lineage>
        <taxon>Eukaryota</taxon>
        <taxon>Fungi</taxon>
        <taxon>Fungi incertae sedis</taxon>
        <taxon>Mucoromycota</taxon>
        <taxon>Mucoromycotina</taxon>
        <taxon>Umbelopsidomycetes</taxon>
        <taxon>Umbelopsidales</taxon>
        <taxon>Umbelopsidaceae</taxon>
        <taxon>Umbelopsis</taxon>
    </lineage>
</organism>
<keyword evidence="6 14" id="KW-0347">Helicase</keyword>
<dbReference type="SMART" id="SM00487">
    <property type="entry name" value="DEXDc"/>
    <property type="match status" value="1"/>
</dbReference>
<evidence type="ECO:0000256" key="15">
    <source>
        <dbReference type="SAM" id="MobiDB-lite"/>
    </source>
</evidence>
<keyword evidence="8" id="KW-0508">mRNA splicing</keyword>
<feature type="region of interest" description="Disordered" evidence="15">
    <location>
        <begin position="760"/>
        <end position="792"/>
    </location>
</feature>
<dbReference type="Gene3D" id="3.40.50.300">
    <property type="entry name" value="P-loop containing nucleotide triphosphate hydrolases"/>
    <property type="match status" value="2"/>
</dbReference>
<comment type="catalytic activity">
    <reaction evidence="12">
        <text>ATP + H2O = ADP + phosphate + H(+)</text>
        <dbReference type="Rhea" id="RHEA:13065"/>
        <dbReference type="ChEBI" id="CHEBI:15377"/>
        <dbReference type="ChEBI" id="CHEBI:15378"/>
        <dbReference type="ChEBI" id="CHEBI:30616"/>
        <dbReference type="ChEBI" id="CHEBI:43474"/>
        <dbReference type="ChEBI" id="CHEBI:456216"/>
        <dbReference type="EC" id="3.6.4.13"/>
    </reaction>
</comment>
<sequence>MPAYSTDRRPRSRSRSPPSRRSYDRRDSGGRYGRDRYDNRDRRDHQESRHRDDRYDRYDRRSPERPAPSRKDVANANGKTENTTKDMTMADDKPKSKAAPISLEELVAKQEEEKKAASRPKFLTKEERAKLALERREKEVAEQKDRRMREAQSKMEFDQKVEDESRRVEDASRYNNRNDRRYNREDRDRGKRRDNRRRERSQTPEDFDIPDGLTEKEKEAIKSRYMGEERRKRKIRRMNEKKFVFDWDAGEDTSQDFNPLYAKRHHTQMFGRGHLAGIDEKEQKKQRSAFYDKLLEDRRTDEEKGRATALMDLDKKKEERLKWDDRHWSDKPLAQMKERDWRIFKEDFNISCKGGSIPNPLRSWQESSLPQKILDVIEQVGYKEPSPIQRQTIPIGLQNRDIIGIAETGSGKTASFVIPMLVYINDLPKLDESNMADGPYALIMAPTRELAQQIEQETLKFATPLGYNCVSIVGGHAIEEQAFNLRNGAEIIIATPGRLRDCLDRRILVLNQCTYVVMDEADRMIDMGFEADVNFILDALPVSNVKPDTVEAENGDVMNTAMDDRGHKYRQTTMFSATMPTAVERLAKKYLRRPAVVTIGTAGQAVETVEQKVEMVSGEEKKKIRLMELLNSGQYAPPIIVFVNQKKNVDLLARTVNKSGYHAVTLHGSKSQEQRELALAQLKEGNADILVATDVAGRGIDVKNVSLVVNFDMAKNIEDYTHRIGRTGRAGQSGTALTFLSSTDTDVMYDLKQMLSKSSLSKVPPELANHEAAQSKPGAFRPRRKHEETILQ</sequence>
<feature type="region of interest" description="Disordered" evidence="15">
    <location>
        <begin position="1"/>
        <end position="222"/>
    </location>
</feature>
<dbReference type="PANTHER" id="PTHR47958">
    <property type="entry name" value="ATP-DEPENDENT RNA HELICASE DBP3"/>
    <property type="match status" value="1"/>
</dbReference>
<name>A0A8H7U6V4_MORIS</name>
<evidence type="ECO:0000256" key="3">
    <source>
        <dbReference type="ARBA" id="ARBA00022664"/>
    </source>
</evidence>
<evidence type="ECO:0000256" key="10">
    <source>
        <dbReference type="ARBA" id="ARBA00037954"/>
    </source>
</evidence>
<evidence type="ECO:0000256" key="11">
    <source>
        <dbReference type="ARBA" id="ARBA00038719"/>
    </source>
</evidence>
<dbReference type="InterPro" id="IPR000629">
    <property type="entry name" value="RNA-helicase_DEAD-box_CS"/>
</dbReference>
<dbReference type="Proteomes" id="UP000654370">
    <property type="component" value="Unassembled WGS sequence"/>
</dbReference>
<feature type="compositionally biased region" description="Basic and acidic residues" evidence="15">
    <location>
        <begin position="21"/>
        <end position="73"/>
    </location>
</feature>
<dbReference type="EC" id="3.6.4.13" evidence="2"/>
<dbReference type="InterPro" id="IPR011545">
    <property type="entry name" value="DEAD/DEAH_box_helicase_dom"/>
</dbReference>
<dbReference type="InterPro" id="IPR001650">
    <property type="entry name" value="Helicase_C-like"/>
</dbReference>
<evidence type="ECO:0000256" key="8">
    <source>
        <dbReference type="ARBA" id="ARBA00023187"/>
    </source>
</evidence>
<evidence type="ECO:0000313" key="20">
    <source>
        <dbReference type="Proteomes" id="UP000654370"/>
    </source>
</evidence>
<keyword evidence="7 14" id="KW-0067">ATP-binding</keyword>
<dbReference type="CDD" id="cd18787">
    <property type="entry name" value="SF2_C_DEAD"/>
    <property type="match status" value="1"/>
</dbReference>
<evidence type="ECO:0000256" key="12">
    <source>
        <dbReference type="ARBA" id="ARBA00047984"/>
    </source>
</evidence>
<keyword evidence="9" id="KW-0539">Nucleus</keyword>
<dbReference type="GO" id="GO:0003676">
    <property type="term" value="F:nucleic acid binding"/>
    <property type="evidence" value="ECO:0007669"/>
    <property type="project" value="InterPro"/>
</dbReference>
<evidence type="ECO:0000256" key="4">
    <source>
        <dbReference type="ARBA" id="ARBA00022741"/>
    </source>
</evidence>
<dbReference type="SUPFAM" id="SSF52540">
    <property type="entry name" value="P-loop containing nucleoside triphosphate hydrolases"/>
    <property type="match status" value="1"/>
</dbReference>
<comment type="subunit">
    <text evidence="11">Component of the U5 snRNP complex.</text>
</comment>
<evidence type="ECO:0000256" key="13">
    <source>
        <dbReference type="PROSITE-ProRule" id="PRU00552"/>
    </source>
</evidence>
<dbReference type="InterPro" id="IPR057479">
    <property type="entry name" value="PRP28/DDX23-like_helical"/>
</dbReference>
<reference evidence="19" key="1">
    <citation type="submission" date="2020-12" db="EMBL/GenBank/DDBJ databases">
        <title>Metabolic potential, ecology and presence of endohyphal bacteria is reflected in genomic diversity of Mucoromycotina.</title>
        <authorList>
            <person name="Muszewska A."/>
            <person name="Okrasinska A."/>
            <person name="Steczkiewicz K."/>
            <person name="Drgas O."/>
            <person name="Orlowska M."/>
            <person name="Perlinska-Lenart U."/>
            <person name="Aleksandrzak-Piekarczyk T."/>
            <person name="Szatraj K."/>
            <person name="Zielenkiewicz U."/>
            <person name="Pilsyk S."/>
            <person name="Malc E."/>
            <person name="Mieczkowski P."/>
            <person name="Kruszewska J.S."/>
            <person name="Biernat P."/>
            <person name="Pawlowska J."/>
        </authorList>
    </citation>
    <scope>NUCLEOTIDE SEQUENCE</scope>
    <source>
        <strain evidence="19">WA0000067209</strain>
    </source>
</reference>
<dbReference type="InterPro" id="IPR027417">
    <property type="entry name" value="P-loop_NTPase"/>
</dbReference>
<evidence type="ECO:0000256" key="9">
    <source>
        <dbReference type="ARBA" id="ARBA00023242"/>
    </source>
</evidence>